<evidence type="ECO:0000313" key="2">
    <source>
        <dbReference type="EMBL" id="PON86774.1"/>
    </source>
</evidence>
<proteinExistence type="predicted"/>
<organism evidence="2 3">
    <name type="scientific">Trema orientale</name>
    <name type="common">Charcoal tree</name>
    <name type="synonym">Celtis orientalis</name>
    <dbReference type="NCBI Taxonomy" id="63057"/>
    <lineage>
        <taxon>Eukaryota</taxon>
        <taxon>Viridiplantae</taxon>
        <taxon>Streptophyta</taxon>
        <taxon>Embryophyta</taxon>
        <taxon>Tracheophyta</taxon>
        <taxon>Spermatophyta</taxon>
        <taxon>Magnoliopsida</taxon>
        <taxon>eudicotyledons</taxon>
        <taxon>Gunneridae</taxon>
        <taxon>Pentapetalae</taxon>
        <taxon>rosids</taxon>
        <taxon>fabids</taxon>
        <taxon>Rosales</taxon>
        <taxon>Cannabaceae</taxon>
        <taxon>Trema</taxon>
    </lineage>
</organism>
<keyword evidence="3" id="KW-1185">Reference proteome</keyword>
<protein>
    <submittedName>
        <fullName evidence="2">Uncharacterized protein</fullName>
    </submittedName>
</protein>
<dbReference type="Proteomes" id="UP000237000">
    <property type="component" value="Unassembled WGS sequence"/>
</dbReference>
<reference evidence="3" key="1">
    <citation type="submission" date="2016-06" db="EMBL/GenBank/DDBJ databases">
        <title>Parallel loss of symbiosis genes in relatives of nitrogen-fixing non-legume Parasponia.</title>
        <authorList>
            <person name="Van Velzen R."/>
            <person name="Holmer R."/>
            <person name="Bu F."/>
            <person name="Rutten L."/>
            <person name="Van Zeijl A."/>
            <person name="Liu W."/>
            <person name="Santuari L."/>
            <person name="Cao Q."/>
            <person name="Sharma T."/>
            <person name="Shen D."/>
            <person name="Roswanjaya Y."/>
            <person name="Wardhani T."/>
            <person name="Kalhor M.S."/>
            <person name="Jansen J."/>
            <person name="Van den Hoogen J."/>
            <person name="Gungor B."/>
            <person name="Hartog M."/>
            <person name="Hontelez J."/>
            <person name="Verver J."/>
            <person name="Yang W.-C."/>
            <person name="Schijlen E."/>
            <person name="Repin R."/>
            <person name="Schilthuizen M."/>
            <person name="Schranz E."/>
            <person name="Heidstra R."/>
            <person name="Miyata K."/>
            <person name="Fedorova E."/>
            <person name="Kohlen W."/>
            <person name="Bisseling T."/>
            <person name="Smit S."/>
            <person name="Geurts R."/>
        </authorList>
    </citation>
    <scope>NUCLEOTIDE SEQUENCE [LARGE SCALE GENOMIC DNA]</scope>
    <source>
        <strain evidence="3">cv. RG33-2</strain>
    </source>
</reference>
<name>A0A2P5EMK0_TREOI</name>
<accession>A0A2P5EMK0</accession>
<feature type="compositionally biased region" description="Low complexity" evidence="1">
    <location>
        <begin position="9"/>
        <end position="24"/>
    </location>
</feature>
<evidence type="ECO:0000313" key="3">
    <source>
        <dbReference type="Proteomes" id="UP000237000"/>
    </source>
</evidence>
<feature type="region of interest" description="Disordered" evidence="1">
    <location>
        <begin position="1"/>
        <end position="27"/>
    </location>
</feature>
<gene>
    <name evidence="2" type="ORF">TorRG33x02_174230</name>
</gene>
<dbReference type="EMBL" id="JXTC01000126">
    <property type="protein sequence ID" value="PON86774.1"/>
    <property type="molecule type" value="Genomic_DNA"/>
</dbReference>
<comment type="caution">
    <text evidence="2">The sequence shown here is derived from an EMBL/GenBank/DDBJ whole genome shotgun (WGS) entry which is preliminary data.</text>
</comment>
<dbReference type="AlphaFoldDB" id="A0A2P5EMK0"/>
<dbReference type="InParanoid" id="A0A2P5EMK0"/>
<sequence length="79" mass="8565">MHALLSIPSRQFSQISSASVSGSSTCHRWKQRARAKGKADFIVDFGNNSINDEITSDLEGVVFWLGAMETSPKVSPPSP</sequence>
<evidence type="ECO:0000256" key="1">
    <source>
        <dbReference type="SAM" id="MobiDB-lite"/>
    </source>
</evidence>